<protein>
    <recommendedName>
        <fullName evidence="14">TIR domain-containing protein</fullName>
    </recommendedName>
</protein>
<keyword evidence="16" id="KW-1185">Reference proteome</keyword>
<keyword evidence="3" id="KW-0399">Innate immunity</keyword>
<evidence type="ECO:0000256" key="10">
    <source>
        <dbReference type="ARBA" id="ARBA00023136"/>
    </source>
</evidence>
<dbReference type="SMART" id="SM00369">
    <property type="entry name" value="LRR_TYP"/>
    <property type="match status" value="3"/>
</dbReference>
<keyword evidence="9" id="KW-1133">Transmembrane helix</keyword>
<evidence type="ECO:0000313" key="16">
    <source>
        <dbReference type="Proteomes" id="UP001460270"/>
    </source>
</evidence>
<evidence type="ECO:0000256" key="11">
    <source>
        <dbReference type="ARBA" id="ARBA00023170"/>
    </source>
</evidence>
<dbReference type="AlphaFoldDB" id="A0AAW0NM85"/>
<comment type="caution">
    <text evidence="15">The sequence shown here is derived from an EMBL/GenBank/DDBJ whole genome shotgun (WGS) entry which is preliminary data.</text>
</comment>
<evidence type="ECO:0000313" key="15">
    <source>
        <dbReference type="EMBL" id="KAK7896659.1"/>
    </source>
</evidence>
<evidence type="ECO:0000259" key="14">
    <source>
        <dbReference type="PROSITE" id="PS50104"/>
    </source>
</evidence>
<keyword evidence="12" id="KW-0325">Glycoprotein</keyword>
<dbReference type="InterPro" id="IPR032675">
    <property type="entry name" value="LRR_dom_sf"/>
</dbReference>
<keyword evidence="5" id="KW-0812">Transmembrane</keyword>
<sequence length="445" mass="51807">MSHLRELRIGKGNVMEDGAFDGLTNLRYLSYTLGHQDTERLSSCFIDMSSLQTLIITKDAHSCDVLPQDILRGLNNLTVFSSTGFFCKPHPEMFQHTPRLLDLKITKNDFWKNPRSELLKPIADLQSLDLSQNHLKSLDIISEANLTKLERLILANNELRIIDETIFKRLPSLKYLDLSGNPFVCNCSNAGFIYWMLRDKQVFVADAFQYRCSYPLSHEGELLLNFNIQPCFESVGFSCFITSSSLVLLTLLSSFTYHFLRWQLVYGYYLFRAFLYDGKGKKEGCADVYDAFVSYNVHDEEWVYHELVPELEERQGWRLCLHHRDFEPGKAILENITDAIYSSRKTLCVISPQYLQSEWCSRELQMASFRLFDEQKDVLILLFLEEISPDQLSPFYRMRKLVKSRTYLSWTQARSHEGLFWERVRRALESGKDPTDTHDPLTANI</sequence>
<evidence type="ECO:0000256" key="1">
    <source>
        <dbReference type="ARBA" id="ARBA00004479"/>
    </source>
</evidence>
<dbReference type="InterPro" id="IPR003591">
    <property type="entry name" value="Leu-rich_rpt_typical-subtyp"/>
</dbReference>
<comment type="subcellular location">
    <subcellularLocation>
        <location evidence="1">Membrane</location>
        <topology evidence="1">Single-pass type I membrane protein</topology>
    </subcellularLocation>
</comment>
<dbReference type="Pfam" id="PF13855">
    <property type="entry name" value="LRR_8"/>
    <property type="match status" value="1"/>
</dbReference>
<dbReference type="PANTHER" id="PTHR24365:SF522">
    <property type="entry name" value="LOW QUALITY PROTEIN: TOLL-LIKE RECEPTOR 13-RELATED"/>
    <property type="match status" value="1"/>
</dbReference>
<dbReference type="PROSITE" id="PS50104">
    <property type="entry name" value="TIR"/>
    <property type="match status" value="1"/>
</dbReference>
<keyword evidence="6" id="KW-0732">Signal</keyword>
<dbReference type="Proteomes" id="UP001460270">
    <property type="component" value="Unassembled WGS sequence"/>
</dbReference>
<organism evidence="15 16">
    <name type="scientific">Mugilogobius chulae</name>
    <name type="common">yellowstripe goby</name>
    <dbReference type="NCBI Taxonomy" id="88201"/>
    <lineage>
        <taxon>Eukaryota</taxon>
        <taxon>Metazoa</taxon>
        <taxon>Chordata</taxon>
        <taxon>Craniata</taxon>
        <taxon>Vertebrata</taxon>
        <taxon>Euteleostomi</taxon>
        <taxon>Actinopterygii</taxon>
        <taxon>Neopterygii</taxon>
        <taxon>Teleostei</taxon>
        <taxon>Neoteleostei</taxon>
        <taxon>Acanthomorphata</taxon>
        <taxon>Gobiaria</taxon>
        <taxon>Gobiiformes</taxon>
        <taxon>Gobioidei</taxon>
        <taxon>Gobiidae</taxon>
        <taxon>Gobionellinae</taxon>
        <taxon>Mugilogobius</taxon>
    </lineage>
</organism>
<dbReference type="InterPro" id="IPR000157">
    <property type="entry name" value="TIR_dom"/>
</dbReference>
<keyword evidence="4" id="KW-0433">Leucine-rich repeat</keyword>
<evidence type="ECO:0000256" key="8">
    <source>
        <dbReference type="ARBA" id="ARBA00022859"/>
    </source>
</evidence>
<proteinExistence type="inferred from homology"/>
<name>A0AAW0NM85_9GOBI</name>
<evidence type="ECO:0000256" key="13">
    <source>
        <dbReference type="ARBA" id="ARBA00023198"/>
    </source>
</evidence>
<dbReference type="Pfam" id="PF01582">
    <property type="entry name" value="TIR"/>
    <property type="match status" value="1"/>
</dbReference>
<reference evidence="16" key="1">
    <citation type="submission" date="2024-04" db="EMBL/GenBank/DDBJ databases">
        <title>Salinicola lusitanus LLJ914,a marine bacterium isolated from the Okinawa Trough.</title>
        <authorList>
            <person name="Li J."/>
        </authorList>
    </citation>
    <scope>NUCLEOTIDE SEQUENCE [LARGE SCALE GENOMIC DNA]</scope>
</reference>
<keyword evidence="10" id="KW-0472">Membrane</keyword>
<dbReference type="FunFam" id="3.40.50.10140:FF:000001">
    <property type="entry name" value="Toll-like receptor 2"/>
    <property type="match status" value="1"/>
</dbReference>
<accession>A0AAW0NM85</accession>
<keyword evidence="13" id="KW-0395">Inflammatory response</keyword>
<gene>
    <name evidence="15" type="ORF">WMY93_021984</name>
</gene>
<dbReference type="EMBL" id="JBBPFD010000015">
    <property type="protein sequence ID" value="KAK7896659.1"/>
    <property type="molecule type" value="Genomic_DNA"/>
</dbReference>
<dbReference type="InterPro" id="IPR035897">
    <property type="entry name" value="Toll_tir_struct_dom_sf"/>
</dbReference>
<dbReference type="Gene3D" id="3.80.10.10">
    <property type="entry name" value="Ribonuclease Inhibitor"/>
    <property type="match status" value="1"/>
</dbReference>
<dbReference type="GO" id="GO:0045087">
    <property type="term" value="P:innate immune response"/>
    <property type="evidence" value="ECO:0007669"/>
    <property type="project" value="UniProtKB-KW"/>
</dbReference>
<keyword evidence="11" id="KW-0675">Receptor</keyword>
<keyword evidence="7" id="KW-0677">Repeat</keyword>
<evidence type="ECO:0000256" key="9">
    <source>
        <dbReference type="ARBA" id="ARBA00022989"/>
    </source>
</evidence>
<dbReference type="PROSITE" id="PS51450">
    <property type="entry name" value="LRR"/>
    <property type="match status" value="1"/>
</dbReference>
<evidence type="ECO:0000256" key="12">
    <source>
        <dbReference type="ARBA" id="ARBA00023180"/>
    </source>
</evidence>
<evidence type="ECO:0000256" key="6">
    <source>
        <dbReference type="ARBA" id="ARBA00022729"/>
    </source>
</evidence>
<dbReference type="GO" id="GO:0005886">
    <property type="term" value="C:plasma membrane"/>
    <property type="evidence" value="ECO:0007669"/>
    <property type="project" value="TreeGrafter"/>
</dbReference>
<dbReference type="GO" id="GO:0006954">
    <property type="term" value="P:inflammatory response"/>
    <property type="evidence" value="ECO:0007669"/>
    <property type="project" value="UniProtKB-KW"/>
</dbReference>
<evidence type="ECO:0000256" key="5">
    <source>
        <dbReference type="ARBA" id="ARBA00022692"/>
    </source>
</evidence>
<dbReference type="PRINTS" id="PR00019">
    <property type="entry name" value="LEURICHRPT"/>
</dbReference>
<evidence type="ECO:0000256" key="7">
    <source>
        <dbReference type="ARBA" id="ARBA00022737"/>
    </source>
</evidence>
<feature type="domain" description="TIR" evidence="14">
    <location>
        <begin position="287"/>
        <end position="428"/>
    </location>
</feature>
<dbReference type="SUPFAM" id="SSF52058">
    <property type="entry name" value="L domain-like"/>
    <property type="match status" value="1"/>
</dbReference>
<dbReference type="SUPFAM" id="SSF52200">
    <property type="entry name" value="Toll/Interleukin receptor TIR domain"/>
    <property type="match status" value="1"/>
</dbReference>
<dbReference type="InterPro" id="IPR001611">
    <property type="entry name" value="Leu-rich_rpt"/>
</dbReference>
<keyword evidence="8" id="KW-0391">Immunity</keyword>
<evidence type="ECO:0000256" key="2">
    <source>
        <dbReference type="ARBA" id="ARBA00009634"/>
    </source>
</evidence>
<evidence type="ECO:0000256" key="3">
    <source>
        <dbReference type="ARBA" id="ARBA00022588"/>
    </source>
</evidence>
<dbReference type="PANTHER" id="PTHR24365">
    <property type="entry name" value="TOLL-LIKE RECEPTOR"/>
    <property type="match status" value="1"/>
</dbReference>
<dbReference type="Gene3D" id="3.40.50.10140">
    <property type="entry name" value="Toll/interleukin-1 receptor homology (TIR) domain"/>
    <property type="match status" value="1"/>
</dbReference>
<comment type="similarity">
    <text evidence="2">Belongs to the Toll-like receptor family.</text>
</comment>
<dbReference type="GO" id="GO:0038023">
    <property type="term" value="F:signaling receptor activity"/>
    <property type="evidence" value="ECO:0007669"/>
    <property type="project" value="TreeGrafter"/>
</dbReference>
<evidence type="ECO:0000256" key="4">
    <source>
        <dbReference type="ARBA" id="ARBA00022614"/>
    </source>
</evidence>
<dbReference type="SMART" id="SM00255">
    <property type="entry name" value="TIR"/>
    <property type="match status" value="1"/>
</dbReference>
<dbReference type="PRINTS" id="PR01537">
    <property type="entry name" value="INTRLKN1R1F"/>
</dbReference>
<dbReference type="GO" id="GO:0002224">
    <property type="term" value="P:toll-like receptor signaling pathway"/>
    <property type="evidence" value="ECO:0007669"/>
    <property type="project" value="TreeGrafter"/>
</dbReference>